<proteinExistence type="predicted"/>
<keyword evidence="1" id="KW-0812">Transmembrane</keyword>
<reference evidence="2" key="1">
    <citation type="submission" date="2021-01" db="EMBL/GenBank/DDBJ databases">
        <title>YIM 132084 draft genome.</title>
        <authorList>
            <person name="An D."/>
        </authorList>
    </citation>
    <scope>NUCLEOTIDE SEQUENCE</scope>
    <source>
        <strain evidence="2">YIM 132084</strain>
    </source>
</reference>
<feature type="transmembrane region" description="Helical" evidence="1">
    <location>
        <begin position="6"/>
        <end position="26"/>
    </location>
</feature>
<evidence type="ECO:0008006" key="4">
    <source>
        <dbReference type="Google" id="ProtNLM"/>
    </source>
</evidence>
<comment type="caution">
    <text evidence="2">The sequence shown here is derived from an EMBL/GenBank/DDBJ whole genome shotgun (WGS) entry which is preliminary data.</text>
</comment>
<name>A0A938YFV0_9ACTN</name>
<evidence type="ECO:0000256" key="1">
    <source>
        <dbReference type="SAM" id="Phobius"/>
    </source>
</evidence>
<keyword evidence="3" id="KW-1185">Reference proteome</keyword>
<dbReference type="AlphaFoldDB" id="A0A938YFV0"/>
<keyword evidence="1" id="KW-1133">Transmembrane helix</keyword>
<feature type="transmembrane region" description="Helical" evidence="1">
    <location>
        <begin position="148"/>
        <end position="166"/>
    </location>
</feature>
<feature type="transmembrane region" description="Helical" evidence="1">
    <location>
        <begin position="31"/>
        <end position="51"/>
    </location>
</feature>
<feature type="transmembrane region" description="Helical" evidence="1">
    <location>
        <begin position="57"/>
        <end position="77"/>
    </location>
</feature>
<dbReference type="RefSeq" id="WP_205260572.1">
    <property type="nucleotide sequence ID" value="NZ_JAERWK010000012.1"/>
</dbReference>
<evidence type="ECO:0000313" key="3">
    <source>
        <dbReference type="Proteomes" id="UP000663792"/>
    </source>
</evidence>
<dbReference type="EMBL" id="JAERWK010000012">
    <property type="protein sequence ID" value="MBM9467617.1"/>
    <property type="molecule type" value="Genomic_DNA"/>
</dbReference>
<sequence length="235" mass="23365">MGDWLIDGVGAVPAPAVLALCALVLAAETALLIGVVLPAASALALLGAAVGTGAVPAAVAVPVAVTASLTGGMVAVARARRPVPRAGSPAAVRWSGVRRSAPFGRLERRLHRHLGSGAPSWPVVTVGHVLAGVRTLVPRLAGSRGIGVGWWAAAAAPGAVLWVGSWTAAGAAGAQVLDRLDTVSSAVVLALLVGAVLTLAGVAVRTVVRRAVVHRTAVRRSRRGRAGSTPIPATA</sequence>
<evidence type="ECO:0000313" key="2">
    <source>
        <dbReference type="EMBL" id="MBM9467617.1"/>
    </source>
</evidence>
<feature type="transmembrane region" description="Helical" evidence="1">
    <location>
        <begin position="186"/>
        <end position="208"/>
    </location>
</feature>
<dbReference type="Proteomes" id="UP000663792">
    <property type="component" value="Unassembled WGS sequence"/>
</dbReference>
<organism evidence="2 3">
    <name type="scientific">Nakamurella leprariae</name>
    <dbReference type="NCBI Taxonomy" id="2803911"/>
    <lineage>
        <taxon>Bacteria</taxon>
        <taxon>Bacillati</taxon>
        <taxon>Actinomycetota</taxon>
        <taxon>Actinomycetes</taxon>
        <taxon>Nakamurellales</taxon>
        <taxon>Nakamurellaceae</taxon>
        <taxon>Nakamurella</taxon>
    </lineage>
</organism>
<gene>
    <name evidence="2" type="ORF">JL106_10035</name>
</gene>
<accession>A0A938YFV0</accession>
<keyword evidence="1" id="KW-0472">Membrane</keyword>
<protein>
    <recommendedName>
        <fullName evidence="4">DedA family protein</fullName>
    </recommendedName>
</protein>